<organism evidence="1 2">
    <name type="scientific">Salmonella enterica subsp. enterica serovar Adelaide str. A4-669</name>
    <dbReference type="NCBI Taxonomy" id="913063"/>
    <lineage>
        <taxon>Bacteria</taxon>
        <taxon>Pseudomonadati</taxon>
        <taxon>Pseudomonadota</taxon>
        <taxon>Gammaproteobacteria</taxon>
        <taxon>Enterobacterales</taxon>
        <taxon>Enterobacteriaceae</taxon>
        <taxon>Salmonella</taxon>
    </lineage>
</organism>
<proteinExistence type="predicted"/>
<gene>
    <name evidence="1" type="ORF">LTSEADE_5255</name>
</gene>
<name>A0A6C8GGA3_SALET</name>
<comment type="caution">
    <text evidence="1">The sequence shown here is derived from an EMBL/GenBank/DDBJ whole genome shotgun (WGS) entry which is preliminary data.</text>
</comment>
<reference evidence="1 2" key="1">
    <citation type="journal article" date="2011" name="BMC Genomics">
        <title>Genome sequencing reveals diversification of virulence factor content and possible host adaptation in distinct subpopulations of Salmonella enterica.</title>
        <authorList>
            <person name="den Bakker H.C."/>
            <person name="Moreno Switt A.I."/>
            <person name="Govoni G."/>
            <person name="Cummings C.A."/>
            <person name="Ranieri M.L."/>
            <person name="Degoricija L."/>
            <person name="Hoelzer K."/>
            <person name="Rodriguez-Rivera L.D."/>
            <person name="Brown S."/>
            <person name="Bolchacova E."/>
            <person name="Furtado M.R."/>
            <person name="Wiedmann M."/>
        </authorList>
    </citation>
    <scope>NUCLEOTIDE SEQUENCE [LARGE SCALE GENOMIC DNA]</scope>
    <source>
        <strain evidence="1 2">A4-669</strain>
    </source>
</reference>
<evidence type="ECO:0000313" key="1">
    <source>
        <dbReference type="EMBL" id="EHC30280.1"/>
    </source>
</evidence>
<sequence length="48" mass="5310">MEKSFAPIAIAFIGITTLFSTLAYPTHALKTTQKNHSIYYITGQPILP</sequence>
<dbReference type="Proteomes" id="UP000004906">
    <property type="component" value="Unassembled WGS sequence"/>
</dbReference>
<evidence type="ECO:0000313" key="2">
    <source>
        <dbReference type="Proteomes" id="UP000004906"/>
    </source>
</evidence>
<dbReference type="AlphaFoldDB" id="A0A6C8GGA3"/>
<dbReference type="EMBL" id="AFCI01001749">
    <property type="protein sequence ID" value="EHC30280.1"/>
    <property type="molecule type" value="Genomic_DNA"/>
</dbReference>
<accession>A0A6C8GGA3</accession>
<protein>
    <submittedName>
        <fullName evidence="1">Uncharacterized protein</fullName>
    </submittedName>
</protein>